<dbReference type="Proteomes" id="UP001610334">
    <property type="component" value="Unassembled WGS sequence"/>
</dbReference>
<organism evidence="1 2">
    <name type="scientific">Aspergillus granulosus</name>
    <dbReference type="NCBI Taxonomy" id="176169"/>
    <lineage>
        <taxon>Eukaryota</taxon>
        <taxon>Fungi</taxon>
        <taxon>Dikarya</taxon>
        <taxon>Ascomycota</taxon>
        <taxon>Pezizomycotina</taxon>
        <taxon>Eurotiomycetes</taxon>
        <taxon>Eurotiomycetidae</taxon>
        <taxon>Eurotiales</taxon>
        <taxon>Aspergillaceae</taxon>
        <taxon>Aspergillus</taxon>
        <taxon>Aspergillus subgen. Nidulantes</taxon>
    </lineage>
</organism>
<evidence type="ECO:0000313" key="2">
    <source>
        <dbReference type="Proteomes" id="UP001610334"/>
    </source>
</evidence>
<name>A0ABR4I4F2_9EURO</name>
<accession>A0ABR4I4F2</accession>
<sequence>MRKKTSLRKLDWSCLLINVARGEIRVISYHSSNREWDFLRLKTPVNGYKVLHTEPDFEALANQDKVVVEVYLPFR</sequence>
<dbReference type="EMBL" id="JBFXLT010000002">
    <property type="protein sequence ID" value="KAL2822621.1"/>
    <property type="molecule type" value="Genomic_DNA"/>
</dbReference>
<proteinExistence type="predicted"/>
<evidence type="ECO:0000313" key="1">
    <source>
        <dbReference type="EMBL" id="KAL2822621.1"/>
    </source>
</evidence>
<protein>
    <submittedName>
        <fullName evidence="1">Uncharacterized protein</fullName>
    </submittedName>
</protein>
<reference evidence="1 2" key="1">
    <citation type="submission" date="2024-07" db="EMBL/GenBank/DDBJ databases">
        <title>Section-level genome sequencing and comparative genomics of Aspergillus sections Usti and Cavernicolus.</title>
        <authorList>
            <consortium name="Lawrence Berkeley National Laboratory"/>
            <person name="Nybo J.L."/>
            <person name="Vesth T.C."/>
            <person name="Theobald S."/>
            <person name="Frisvad J.C."/>
            <person name="Larsen T.O."/>
            <person name="Kjaerboelling I."/>
            <person name="Rothschild-Mancinelli K."/>
            <person name="Lyhne E.K."/>
            <person name="Kogle M.E."/>
            <person name="Barry K."/>
            <person name="Clum A."/>
            <person name="Na H."/>
            <person name="Ledsgaard L."/>
            <person name="Lin J."/>
            <person name="Lipzen A."/>
            <person name="Kuo A."/>
            <person name="Riley R."/>
            <person name="Mondo S."/>
            <person name="Labutti K."/>
            <person name="Haridas S."/>
            <person name="Pangalinan J."/>
            <person name="Salamov A.A."/>
            <person name="Simmons B.A."/>
            <person name="Magnuson J.K."/>
            <person name="Chen J."/>
            <person name="Drula E."/>
            <person name="Henrissat B."/>
            <person name="Wiebenga A."/>
            <person name="Lubbers R.J."/>
            <person name="Gomes A.C."/>
            <person name="Makela M.R."/>
            <person name="Stajich J."/>
            <person name="Grigoriev I.V."/>
            <person name="Mortensen U.H."/>
            <person name="De Vries R.P."/>
            <person name="Baker S.E."/>
            <person name="Andersen M.R."/>
        </authorList>
    </citation>
    <scope>NUCLEOTIDE SEQUENCE [LARGE SCALE GENOMIC DNA]</scope>
    <source>
        <strain evidence="1 2">CBS 588.65</strain>
    </source>
</reference>
<comment type="caution">
    <text evidence="1">The sequence shown here is derived from an EMBL/GenBank/DDBJ whole genome shotgun (WGS) entry which is preliminary data.</text>
</comment>
<gene>
    <name evidence="1" type="ORF">BJX63DRAFT_127120</name>
</gene>
<keyword evidence="2" id="KW-1185">Reference proteome</keyword>